<evidence type="ECO:0000313" key="3">
    <source>
        <dbReference type="Proteomes" id="UP000314982"/>
    </source>
</evidence>
<dbReference type="Pfam" id="PF08447">
    <property type="entry name" value="PAS_3"/>
    <property type="match status" value="1"/>
</dbReference>
<dbReference type="NCBIfam" id="TIGR00229">
    <property type="entry name" value="sensory_box"/>
    <property type="match status" value="1"/>
</dbReference>
<dbReference type="CDD" id="cd00130">
    <property type="entry name" value="PAS"/>
    <property type="match status" value="1"/>
</dbReference>
<organism evidence="2 3">
    <name type="scientific">Hucho hucho</name>
    <name type="common">huchen</name>
    <dbReference type="NCBI Taxonomy" id="62062"/>
    <lineage>
        <taxon>Eukaryota</taxon>
        <taxon>Metazoa</taxon>
        <taxon>Chordata</taxon>
        <taxon>Craniata</taxon>
        <taxon>Vertebrata</taxon>
        <taxon>Euteleostomi</taxon>
        <taxon>Actinopterygii</taxon>
        <taxon>Neopterygii</taxon>
        <taxon>Teleostei</taxon>
        <taxon>Protacanthopterygii</taxon>
        <taxon>Salmoniformes</taxon>
        <taxon>Salmonidae</taxon>
        <taxon>Salmoninae</taxon>
        <taxon>Hucho</taxon>
    </lineage>
</organism>
<dbReference type="Gene3D" id="3.30.450.20">
    <property type="entry name" value="PAS domain"/>
    <property type="match status" value="1"/>
</dbReference>
<proteinExistence type="predicted"/>
<dbReference type="SUPFAM" id="SSF55785">
    <property type="entry name" value="PYP-like sensor domain (PAS domain)"/>
    <property type="match status" value="1"/>
</dbReference>
<dbReference type="AlphaFoldDB" id="A0A4W5MWS6"/>
<accession>A0A4W5MWS6</accession>
<dbReference type="InterPro" id="IPR000014">
    <property type="entry name" value="PAS"/>
</dbReference>
<protein>
    <recommendedName>
        <fullName evidence="1">PAS domain-containing protein</fullName>
    </recommendedName>
</protein>
<dbReference type="Proteomes" id="UP000314982">
    <property type="component" value="Unassembled WGS sequence"/>
</dbReference>
<dbReference type="InterPro" id="IPR013655">
    <property type="entry name" value="PAS_fold_3"/>
</dbReference>
<keyword evidence="3" id="KW-1185">Reference proteome</keyword>
<dbReference type="InterPro" id="IPR050933">
    <property type="entry name" value="Circadian_TF"/>
</dbReference>
<dbReference type="PANTHER" id="PTHR23042">
    <property type="entry name" value="CIRCADIAN PROTEIN CLOCK/ARNT/BMAL/PAS"/>
    <property type="match status" value="1"/>
</dbReference>
<reference evidence="3" key="1">
    <citation type="submission" date="2018-06" db="EMBL/GenBank/DDBJ databases">
        <title>Genome assembly of Danube salmon.</title>
        <authorList>
            <person name="Macqueen D.J."/>
            <person name="Gundappa M.K."/>
        </authorList>
    </citation>
    <scope>NUCLEOTIDE SEQUENCE [LARGE SCALE GENOMIC DNA]</scope>
</reference>
<dbReference type="GeneTree" id="ENSGT00940000157585"/>
<sequence>MATVGYQPQELLGKNVLELAHPEDQGLLRDSFQQVVKLKGQVLSVMFRFLSKTRDWLWIRTSSFTFQNPFSEEIEYIICTNANVKYVLYTHTDTHHLHQRQVGTHTHVHTHLHQLKLQVPTHTRIICTNASHLSVRRLQHIDTTTLFHLNI</sequence>
<name>A0A4W5MWS6_9TELE</name>
<feature type="domain" description="PAS" evidence="1">
    <location>
        <begin position="1"/>
        <end position="39"/>
    </location>
</feature>
<dbReference type="PROSITE" id="PS50112">
    <property type="entry name" value="PAS"/>
    <property type="match status" value="1"/>
</dbReference>
<evidence type="ECO:0000259" key="1">
    <source>
        <dbReference type="PROSITE" id="PS50112"/>
    </source>
</evidence>
<reference evidence="2" key="3">
    <citation type="submission" date="2025-09" db="UniProtKB">
        <authorList>
            <consortium name="Ensembl"/>
        </authorList>
    </citation>
    <scope>IDENTIFICATION</scope>
</reference>
<dbReference type="InterPro" id="IPR035965">
    <property type="entry name" value="PAS-like_dom_sf"/>
</dbReference>
<reference evidence="2" key="2">
    <citation type="submission" date="2025-08" db="UniProtKB">
        <authorList>
            <consortium name="Ensembl"/>
        </authorList>
    </citation>
    <scope>IDENTIFICATION</scope>
</reference>
<dbReference type="STRING" id="62062.ENSHHUP00000041919"/>
<dbReference type="Ensembl" id="ENSHHUT00000043518.1">
    <property type="protein sequence ID" value="ENSHHUP00000041919.1"/>
    <property type="gene ID" value="ENSHHUG00000025883.1"/>
</dbReference>
<evidence type="ECO:0000313" key="2">
    <source>
        <dbReference type="Ensembl" id="ENSHHUP00000041919.1"/>
    </source>
</evidence>